<keyword evidence="3" id="KW-1185">Reference proteome</keyword>
<name>A0A7J7SAE7_MYOMY</name>
<evidence type="ECO:0000313" key="3">
    <source>
        <dbReference type="Proteomes" id="UP000527355"/>
    </source>
</evidence>
<feature type="compositionally biased region" description="Low complexity" evidence="1">
    <location>
        <begin position="24"/>
        <end position="35"/>
    </location>
</feature>
<proteinExistence type="predicted"/>
<feature type="region of interest" description="Disordered" evidence="1">
    <location>
        <begin position="1"/>
        <end position="52"/>
    </location>
</feature>
<protein>
    <submittedName>
        <fullName evidence="2">Uncharacterized protein</fullName>
    </submittedName>
</protein>
<reference evidence="2 3" key="1">
    <citation type="journal article" date="2020" name="Nature">
        <title>Six reference-quality genomes reveal evolution of bat adaptations.</title>
        <authorList>
            <person name="Jebb D."/>
            <person name="Huang Z."/>
            <person name="Pippel M."/>
            <person name="Hughes G.M."/>
            <person name="Lavrichenko K."/>
            <person name="Devanna P."/>
            <person name="Winkler S."/>
            <person name="Jermiin L.S."/>
            <person name="Skirmuntt E.C."/>
            <person name="Katzourakis A."/>
            <person name="Burkitt-Gray L."/>
            <person name="Ray D.A."/>
            <person name="Sullivan K.A.M."/>
            <person name="Roscito J.G."/>
            <person name="Kirilenko B.M."/>
            <person name="Davalos L.M."/>
            <person name="Corthals A.P."/>
            <person name="Power M.L."/>
            <person name="Jones G."/>
            <person name="Ransome R.D."/>
            <person name="Dechmann D.K.N."/>
            <person name="Locatelli A.G."/>
            <person name="Puechmaille S.J."/>
            <person name="Fedrigo O."/>
            <person name="Jarvis E.D."/>
            <person name="Hiller M."/>
            <person name="Vernes S.C."/>
            <person name="Myers E.W."/>
            <person name="Teeling E.C."/>
        </authorList>
    </citation>
    <scope>NUCLEOTIDE SEQUENCE [LARGE SCALE GENOMIC DNA]</scope>
    <source>
        <strain evidence="2">MMyoMyo1</strain>
        <tissue evidence="2">Flight muscle</tissue>
    </source>
</reference>
<dbReference type="Proteomes" id="UP000527355">
    <property type="component" value="Unassembled WGS sequence"/>
</dbReference>
<accession>A0A7J7SAE7</accession>
<comment type="caution">
    <text evidence="2">The sequence shown here is derived from an EMBL/GenBank/DDBJ whole genome shotgun (WGS) entry which is preliminary data.</text>
</comment>
<dbReference type="AlphaFoldDB" id="A0A7J7SAE7"/>
<evidence type="ECO:0000256" key="1">
    <source>
        <dbReference type="SAM" id="MobiDB-lite"/>
    </source>
</evidence>
<sequence>MGCHASKTTQVAGEPQTPGEQPSGEEPGLEAGPEAVDGKGTPLKDGAPEPQS</sequence>
<feature type="compositionally biased region" description="Polar residues" evidence="1">
    <location>
        <begin position="1"/>
        <end position="11"/>
    </location>
</feature>
<dbReference type="EMBL" id="JABWUV010000019">
    <property type="protein sequence ID" value="KAF6285137.1"/>
    <property type="molecule type" value="Genomic_DNA"/>
</dbReference>
<evidence type="ECO:0000313" key="2">
    <source>
        <dbReference type="EMBL" id="KAF6285137.1"/>
    </source>
</evidence>
<organism evidence="2 3">
    <name type="scientific">Myotis myotis</name>
    <name type="common">Greater mouse-eared bat</name>
    <name type="synonym">Vespertilio myotis</name>
    <dbReference type="NCBI Taxonomy" id="51298"/>
    <lineage>
        <taxon>Eukaryota</taxon>
        <taxon>Metazoa</taxon>
        <taxon>Chordata</taxon>
        <taxon>Craniata</taxon>
        <taxon>Vertebrata</taxon>
        <taxon>Euteleostomi</taxon>
        <taxon>Mammalia</taxon>
        <taxon>Eutheria</taxon>
        <taxon>Laurasiatheria</taxon>
        <taxon>Chiroptera</taxon>
        <taxon>Yangochiroptera</taxon>
        <taxon>Vespertilionidae</taxon>
        <taxon>Myotis</taxon>
    </lineage>
</organism>
<gene>
    <name evidence="2" type="ORF">mMyoMyo1_000118</name>
</gene>